<dbReference type="PROSITE" id="PS50949">
    <property type="entry name" value="HTH_GNTR"/>
    <property type="match status" value="1"/>
</dbReference>
<gene>
    <name evidence="5" type="ORF">MNQ99_12185</name>
</gene>
<dbReference type="Pfam" id="PF00392">
    <property type="entry name" value="GntR"/>
    <property type="match status" value="1"/>
</dbReference>
<dbReference type="Proteomes" id="UP000829069">
    <property type="component" value="Chromosome"/>
</dbReference>
<name>A0ABY3W3M7_9MICC</name>
<evidence type="ECO:0000313" key="6">
    <source>
        <dbReference type="Proteomes" id="UP000829069"/>
    </source>
</evidence>
<evidence type="ECO:0000256" key="1">
    <source>
        <dbReference type="ARBA" id="ARBA00023015"/>
    </source>
</evidence>
<dbReference type="SMART" id="SM00895">
    <property type="entry name" value="FCD"/>
    <property type="match status" value="1"/>
</dbReference>
<organism evidence="5 6">
    <name type="scientific">Arthrobacter sulfonylureivorans</name>
    <dbReference type="NCBI Taxonomy" id="2486855"/>
    <lineage>
        <taxon>Bacteria</taxon>
        <taxon>Bacillati</taxon>
        <taxon>Actinomycetota</taxon>
        <taxon>Actinomycetes</taxon>
        <taxon>Micrococcales</taxon>
        <taxon>Micrococcaceae</taxon>
        <taxon>Arthrobacter</taxon>
    </lineage>
</organism>
<keyword evidence="3" id="KW-0804">Transcription</keyword>
<dbReference type="InterPro" id="IPR011711">
    <property type="entry name" value="GntR_C"/>
</dbReference>
<keyword evidence="2" id="KW-0238">DNA-binding</keyword>
<sequence length="224" mass="24490">MRASERAYWALREDIVEWRLPPGTVLGEVEQAARLGVSRTPLREALSRLSAEGLTAAHTGRGVVVADVSLENVIELFELRTALECQAAALAAKRGEPENFRLLQHQFLAAAEAMRDSLPDARSYYDLVGRLDAAVDTAAANTYLYQAMSNLRVHLVRIRRLARDNPARLLASATEHANIAGAIAAGDSQVAAAATRIHLHQSLEHFKTVDPNHRSPMPAERTVS</sequence>
<reference evidence="5 6" key="1">
    <citation type="submission" date="2022-03" db="EMBL/GenBank/DDBJ databases">
        <title>Isotopic signatures of nitrous oxide derived from detoxification processes.</title>
        <authorList>
            <person name="Behrendt U."/>
            <person name="Buchen C."/>
            <person name="Well R."/>
            <person name="Ulrich A."/>
            <person name="Rohe L."/>
            <person name="Kolb S."/>
            <person name="Schloter M."/>
            <person name="Horn M.A."/>
            <person name="Augustin J."/>
        </authorList>
    </citation>
    <scope>NUCLEOTIDE SEQUENCE [LARGE SCALE GENOMIC DNA]</scope>
    <source>
        <strain evidence="5 6">S4-C24</strain>
    </source>
</reference>
<evidence type="ECO:0000256" key="2">
    <source>
        <dbReference type="ARBA" id="ARBA00023125"/>
    </source>
</evidence>
<dbReference type="SMART" id="SM00345">
    <property type="entry name" value="HTH_GNTR"/>
    <property type="match status" value="1"/>
</dbReference>
<dbReference type="PANTHER" id="PTHR43537:SF49">
    <property type="entry name" value="TRANSCRIPTIONAL REGULATORY PROTEIN"/>
    <property type="match status" value="1"/>
</dbReference>
<evidence type="ECO:0000259" key="4">
    <source>
        <dbReference type="PROSITE" id="PS50949"/>
    </source>
</evidence>
<protein>
    <submittedName>
        <fullName evidence="5">GntR family transcriptional regulator</fullName>
    </submittedName>
</protein>
<dbReference type="InterPro" id="IPR000524">
    <property type="entry name" value="Tscrpt_reg_HTH_GntR"/>
</dbReference>
<dbReference type="Gene3D" id="1.20.120.530">
    <property type="entry name" value="GntR ligand-binding domain-like"/>
    <property type="match status" value="1"/>
</dbReference>
<dbReference type="CDD" id="cd07377">
    <property type="entry name" value="WHTH_GntR"/>
    <property type="match status" value="1"/>
</dbReference>
<feature type="domain" description="HTH gntR-type" evidence="4">
    <location>
        <begin position="1"/>
        <end position="68"/>
    </location>
</feature>
<proteinExistence type="predicted"/>
<dbReference type="InterPro" id="IPR036390">
    <property type="entry name" value="WH_DNA-bd_sf"/>
</dbReference>
<keyword evidence="1" id="KW-0805">Transcription regulation</keyword>
<evidence type="ECO:0000256" key="3">
    <source>
        <dbReference type="ARBA" id="ARBA00023163"/>
    </source>
</evidence>
<dbReference type="Pfam" id="PF07729">
    <property type="entry name" value="FCD"/>
    <property type="match status" value="1"/>
</dbReference>
<dbReference type="SUPFAM" id="SSF46785">
    <property type="entry name" value="Winged helix' DNA-binding domain"/>
    <property type="match status" value="1"/>
</dbReference>
<dbReference type="InterPro" id="IPR036388">
    <property type="entry name" value="WH-like_DNA-bd_sf"/>
</dbReference>
<dbReference type="PANTHER" id="PTHR43537">
    <property type="entry name" value="TRANSCRIPTIONAL REGULATOR, GNTR FAMILY"/>
    <property type="match status" value="1"/>
</dbReference>
<dbReference type="Gene3D" id="1.10.10.10">
    <property type="entry name" value="Winged helix-like DNA-binding domain superfamily/Winged helix DNA-binding domain"/>
    <property type="match status" value="1"/>
</dbReference>
<keyword evidence="6" id="KW-1185">Reference proteome</keyword>
<dbReference type="EMBL" id="CP093326">
    <property type="protein sequence ID" value="UNK44729.1"/>
    <property type="molecule type" value="Genomic_DNA"/>
</dbReference>
<dbReference type="InterPro" id="IPR008920">
    <property type="entry name" value="TF_FadR/GntR_C"/>
</dbReference>
<accession>A0ABY3W3M7</accession>
<dbReference type="PRINTS" id="PR00035">
    <property type="entry name" value="HTHGNTR"/>
</dbReference>
<dbReference type="RefSeq" id="WP_241913113.1">
    <property type="nucleotide sequence ID" value="NZ_CP093326.1"/>
</dbReference>
<evidence type="ECO:0000313" key="5">
    <source>
        <dbReference type="EMBL" id="UNK44729.1"/>
    </source>
</evidence>
<dbReference type="SUPFAM" id="SSF48008">
    <property type="entry name" value="GntR ligand-binding domain-like"/>
    <property type="match status" value="1"/>
</dbReference>